<keyword evidence="2" id="KW-1185">Reference proteome</keyword>
<protein>
    <submittedName>
        <fullName evidence="1">Uncharacterized protein</fullName>
    </submittedName>
</protein>
<comment type="caution">
    <text evidence="1">The sequence shown here is derived from an EMBL/GenBank/DDBJ whole genome shotgun (WGS) entry which is preliminary data.</text>
</comment>
<accession>A0ABW2RBU2</accession>
<evidence type="ECO:0000313" key="1">
    <source>
        <dbReference type="EMBL" id="MFC7435571.1"/>
    </source>
</evidence>
<proteinExistence type="predicted"/>
<gene>
    <name evidence="1" type="ORF">ACFQNJ_13735</name>
</gene>
<dbReference type="RefSeq" id="WP_374639328.1">
    <property type="nucleotide sequence ID" value="NZ_JBHTBX010000009.1"/>
</dbReference>
<sequence>MLFKFPWFGKSRKASFEDTQVLELDFLVEEFDDAIADIDDPVRGRIQAALAGCMSPKDLWFLRGKVFNLISRHHCERVAHERVARLDQKLRFFVDNHPDYDAEELPTGPMALLH</sequence>
<name>A0ABW2RBU2_9BURK</name>
<reference evidence="2" key="1">
    <citation type="journal article" date="2019" name="Int. J. Syst. Evol. Microbiol.">
        <title>The Global Catalogue of Microorganisms (GCM) 10K type strain sequencing project: providing services to taxonomists for standard genome sequencing and annotation.</title>
        <authorList>
            <consortium name="The Broad Institute Genomics Platform"/>
            <consortium name="The Broad Institute Genome Sequencing Center for Infectious Disease"/>
            <person name="Wu L."/>
            <person name="Ma J."/>
        </authorList>
    </citation>
    <scope>NUCLEOTIDE SEQUENCE [LARGE SCALE GENOMIC DNA]</scope>
    <source>
        <strain evidence="2">CCUG 54518</strain>
    </source>
</reference>
<dbReference type="EMBL" id="JBHTBX010000009">
    <property type="protein sequence ID" value="MFC7435571.1"/>
    <property type="molecule type" value="Genomic_DNA"/>
</dbReference>
<evidence type="ECO:0000313" key="2">
    <source>
        <dbReference type="Proteomes" id="UP001596495"/>
    </source>
</evidence>
<organism evidence="1 2">
    <name type="scientific">Hydrogenophaga bisanensis</name>
    <dbReference type="NCBI Taxonomy" id="439611"/>
    <lineage>
        <taxon>Bacteria</taxon>
        <taxon>Pseudomonadati</taxon>
        <taxon>Pseudomonadota</taxon>
        <taxon>Betaproteobacteria</taxon>
        <taxon>Burkholderiales</taxon>
        <taxon>Comamonadaceae</taxon>
        <taxon>Hydrogenophaga</taxon>
    </lineage>
</organism>
<dbReference type="Proteomes" id="UP001596495">
    <property type="component" value="Unassembled WGS sequence"/>
</dbReference>